<dbReference type="InterPro" id="IPR045853">
    <property type="entry name" value="Pep_chain_release_fac_I_sf"/>
</dbReference>
<evidence type="ECO:0000259" key="6">
    <source>
        <dbReference type="PROSITE" id="PS00745"/>
    </source>
</evidence>
<evidence type="ECO:0000256" key="5">
    <source>
        <dbReference type="NCBIfam" id="TIGR00020"/>
    </source>
</evidence>
<keyword evidence="4" id="KW-0963">Cytoplasm</keyword>
<comment type="similarity">
    <text evidence="1 4">Belongs to the prokaryotic/mitochondrial release factor family.</text>
</comment>
<comment type="function">
    <text evidence="4">Peptide chain release factor 2 directs the termination of translation in response to the peptide chain termination codons UGA and UAA.</text>
</comment>
<feature type="domain" description="Prokaryotic-type class I peptide chain release factors" evidence="6">
    <location>
        <begin position="243"/>
        <end position="259"/>
    </location>
</feature>
<organism evidence="7 8">
    <name type="scientific">Sandaracinobacteroides saxicola</name>
    <dbReference type="NCBI Taxonomy" id="2759707"/>
    <lineage>
        <taxon>Bacteria</taxon>
        <taxon>Pseudomonadati</taxon>
        <taxon>Pseudomonadota</taxon>
        <taxon>Alphaproteobacteria</taxon>
        <taxon>Sphingomonadales</taxon>
        <taxon>Sphingosinicellaceae</taxon>
        <taxon>Sandaracinobacteroides</taxon>
    </lineage>
</organism>
<dbReference type="GO" id="GO:0016149">
    <property type="term" value="F:translation release factor activity, codon specific"/>
    <property type="evidence" value="ECO:0007669"/>
    <property type="project" value="UniProtKB-UniRule"/>
</dbReference>
<feature type="modified residue" description="N5-methylglutamine" evidence="4">
    <location>
        <position position="250"/>
    </location>
</feature>
<dbReference type="PANTHER" id="PTHR43116:SF3">
    <property type="entry name" value="CLASS I PEPTIDE CHAIN RELEASE FACTOR"/>
    <property type="match status" value="1"/>
</dbReference>
<dbReference type="SMART" id="SM00937">
    <property type="entry name" value="PCRF"/>
    <property type="match status" value="1"/>
</dbReference>
<name>A0A7G5IHY4_9SPHN</name>
<dbReference type="AlphaFoldDB" id="A0A7G5IHY4"/>
<dbReference type="Pfam" id="PF00472">
    <property type="entry name" value="RF-1"/>
    <property type="match status" value="1"/>
</dbReference>
<dbReference type="InterPro" id="IPR005139">
    <property type="entry name" value="PCRF"/>
</dbReference>
<keyword evidence="3 4" id="KW-0648">Protein biosynthesis</keyword>
<evidence type="ECO:0000313" key="8">
    <source>
        <dbReference type="Proteomes" id="UP000515292"/>
    </source>
</evidence>
<protein>
    <recommendedName>
        <fullName evidence="4 5">Peptide chain release factor 2</fullName>
        <shortName evidence="4">RF-2</shortName>
    </recommendedName>
</protein>
<dbReference type="RefSeq" id="WP_182296379.1">
    <property type="nucleotide sequence ID" value="NZ_CP059851.1"/>
</dbReference>
<dbReference type="HAMAP" id="MF_00094">
    <property type="entry name" value="Rel_fac_2"/>
    <property type="match status" value="1"/>
</dbReference>
<dbReference type="Proteomes" id="UP000515292">
    <property type="component" value="Chromosome"/>
</dbReference>
<dbReference type="SUPFAM" id="SSF75620">
    <property type="entry name" value="Release factor"/>
    <property type="match status" value="1"/>
</dbReference>
<dbReference type="Pfam" id="PF03462">
    <property type="entry name" value="PCRF"/>
    <property type="match status" value="1"/>
</dbReference>
<dbReference type="FunFam" id="3.30.160.20:FF:000010">
    <property type="entry name" value="Peptide chain release factor 2"/>
    <property type="match status" value="1"/>
</dbReference>
<evidence type="ECO:0000256" key="1">
    <source>
        <dbReference type="ARBA" id="ARBA00010835"/>
    </source>
</evidence>
<comment type="PTM">
    <text evidence="4">Methylated by PrmC. Methylation increases the termination efficiency of RF2.</text>
</comment>
<keyword evidence="2 4" id="KW-0488">Methylation</keyword>
<dbReference type="GO" id="GO:0005737">
    <property type="term" value="C:cytoplasm"/>
    <property type="evidence" value="ECO:0007669"/>
    <property type="project" value="UniProtKB-SubCell"/>
</dbReference>
<reference evidence="7 8" key="1">
    <citation type="submission" date="2020-07" db="EMBL/GenBank/DDBJ databases">
        <title>Complete genome sequence for Sandaracinobacter sp. M6.</title>
        <authorList>
            <person name="Tang Y."/>
            <person name="Liu Q."/>
            <person name="Guo Z."/>
            <person name="Lei P."/>
            <person name="Huang B."/>
        </authorList>
    </citation>
    <scope>NUCLEOTIDE SEQUENCE [LARGE SCALE GENOMIC DNA]</scope>
    <source>
        <strain evidence="7 8">M6</strain>
    </source>
</reference>
<dbReference type="PROSITE" id="PS00745">
    <property type="entry name" value="RF_PROK_I"/>
    <property type="match status" value="1"/>
</dbReference>
<proteinExistence type="inferred from homology"/>
<comment type="subcellular location">
    <subcellularLocation>
        <location evidence="4">Cytoplasm</location>
    </subcellularLocation>
</comment>
<dbReference type="NCBIfam" id="TIGR00020">
    <property type="entry name" value="prfB"/>
    <property type="match status" value="1"/>
</dbReference>
<evidence type="ECO:0000256" key="3">
    <source>
        <dbReference type="ARBA" id="ARBA00022917"/>
    </source>
</evidence>
<dbReference type="Gene3D" id="1.20.58.410">
    <property type="entry name" value="Release factor"/>
    <property type="match status" value="1"/>
</dbReference>
<dbReference type="Gene3D" id="3.30.160.20">
    <property type="match status" value="1"/>
</dbReference>
<dbReference type="Gene3D" id="3.30.70.1660">
    <property type="match status" value="1"/>
</dbReference>
<dbReference type="KEGG" id="sand:H3309_00210"/>
<keyword evidence="8" id="KW-1185">Reference proteome</keyword>
<evidence type="ECO:0000256" key="4">
    <source>
        <dbReference type="HAMAP-Rule" id="MF_00094"/>
    </source>
</evidence>
<evidence type="ECO:0000256" key="2">
    <source>
        <dbReference type="ARBA" id="ARBA00022481"/>
    </source>
</evidence>
<dbReference type="PANTHER" id="PTHR43116">
    <property type="entry name" value="PEPTIDE CHAIN RELEASE FACTOR 2"/>
    <property type="match status" value="1"/>
</dbReference>
<dbReference type="EMBL" id="CP059851">
    <property type="protein sequence ID" value="QMW22976.1"/>
    <property type="molecule type" value="Genomic_DNA"/>
</dbReference>
<dbReference type="InterPro" id="IPR000352">
    <property type="entry name" value="Pep_chain_release_fac_I"/>
</dbReference>
<sequence>MRAEAQAHADKIQQALDLLRRFLDWDRALRRLDQLNNRVEDPTLWNDPKAAQAVMQERRRLDEAITATRAIERELADTVELIEMAEAEGDSEMENEAVASLAALAERAERDKIAALLAGEADASDTYVEINSGAGGTESQDWASMLLRMYSRWGERRGFKAEMIDYHSGEQAGIKSATLLLKGEGAYGWAKTEAGVHRLVRISPYDSSARRHTSFASVWVYPQVDDDIDIEINEKDLRIDTYRSSGAGGQHVNTTDSAVRITHIPTNIVVACQTERSQHKNRATAMKMLKARLYEAELQRREAEANAINATKSDIGWGHQIRSYVLQPYQLVKDLRTGVTSTDPQSVLDGSLDPFMAAALSQKVTGEKVDVEDVD</sequence>
<dbReference type="InterPro" id="IPR004374">
    <property type="entry name" value="PrfB"/>
</dbReference>
<gene>
    <name evidence="4 7" type="primary">prfB</name>
    <name evidence="7" type="ORF">H3309_00210</name>
</gene>
<accession>A0A7G5IHY4</accession>
<evidence type="ECO:0000313" key="7">
    <source>
        <dbReference type="EMBL" id="QMW22976.1"/>
    </source>
</evidence>